<dbReference type="EMBL" id="JAGYVZ010000019">
    <property type="protein sequence ID" value="MBS7233017.1"/>
    <property type="molecule type" value="Genomic_DNA"/>
</dbReference>
<gene>
    <name evidence="1" type="ORF">KHA90_18505</name>
</gene>
<dbReference type="RefSeq" id="WP_213304405.1">
    <property type="nucleotide sequence ID" value="NZ_JAGYVZ010000019.1"/>
</dbReference>
<evidence type="ECO:0000313" key="2">
    <source>
        <dbReference type="Proteomes" id="UP000722625"/>
    </source>
</evidence>
<sequence>MKLIEKFYCIQTEIFGNGTKNSNGSIVSIKTELLRPSIKILNTNGSINLSESKVYRKRLLSNPYTDSNETFTINELLFLSKTYEFEIEEHFEYKGYFTSVLKIHKLYNTSGNIILTEQDGKEYLMIQFTRWQSESQPRSAGEDSLGEDITYVHGIWESPLLTDEIIAKFLGSNRK</sequence>
<protein>
    <submittedName>
        <fullName evidence="1">Uncharacterized protein</fullName>
    </submittedName>
</protein>
<name>A0ABS5PFG5_9FLAO</name>
<proteinExistence type="predicted"/>
<reference evidence="1 2" key="1">
    <citation type="journal article" date="2018" name="Int. J. Syst. Evol. Microbiol.">
        <title>Flavobacterium chryseum sp. nov. and Flavobacterium psychroterrae sp. nov., novel environmental bacteria isolated from Antarctica.</title>
        <authorList>
            <person name="Kralova S."/>
            <person name="Svec P."/>
            <person name="Busse H.J."/>
            <person name="Stankova E."/>
            <person name="Vaczi P."/>
            <person name="Sedlacek I."/>
        </authorList>
    </citation>
    <scope>NUCLEOTIDE SEQUENCE [LARGE SCALE GENOMIC DNA]</scope>
    <source>
        <strain evidence="1 2">CCM 8827</strain>
    </source>
</reference>
<dbReference type="Proteomes" id="UP000722625">
    <property type="component" value="Unassembled WGS sequence"/>
</dbReference>
<accession>A0ABS5PFG5</accession>
<organism evidence="1 2">
    <name type="scientific">Flavobacterium psychroterrae</name>
    <dbReference type="NCBI Taxonomy" id="2133767"/>
    <lineage>
        <taxon>Bacteria</taxon>
        <taxon>Pseudomonadati</taxon>
        <taxon>Bacteroidota</taxon>
        <taxon>Flavobacteriia</taxon>
        <taxon>Flavobacteriales</taxon>
        <taxon>Flavobacteriaceae</taxon>
        <taxon>Flavobacterium</taxon>
    </lineage>
</organism>
<keyword evidence="2" id="KW-1185">Reference proteome</keyword>
<comment type="caution">
    <text evidence="1">The sequence shown here is derived from an EMBL/GenBank/DDBJ whole genome shotgun (WGS) entry which is preliminary data.</text>
</comment>
<evidence type="ECO:0000313" key="1">
    <source>
        <dbReference type="EMBL" id="MBS7233017.1"/>
    </source>
</evidence>